<evidence type="ECO:0008006" key="3">
    <source>
        <dbReference type="Google" id="ProtNLM"/>
    </source>
</evidence>
<dbReference type="InterPro" id="IPR021111">
    <property type="entry name" value="Hexamer_Tyr-coord_heme_pr_HTHP"/>
</dbReference>
<proteinExistence type="predicted"/>
<keyword evidence="2" id="KW-1185">Reference proteome</keyword>
<name>A0A512ANC2_9SPHN</name>
<sequence>MTTWLETLITASPEDGFALAMKLSRMAVKMTQPSDEVRKKLRPIYEQDANALIASSQVVATNFQTVATANNYWRA</sequence>
<evidence type="ECO:0000313" key="2">
    <source>
        <dbReference type="Proteomes" id="UP000321464"/>
    </source>
</evidence>
<dbReference type="InterPro" id="IPR038125">
    <property type="entry name" value="HTHP_sf"/>
</dbReference>
<gene>
    <name evidence="1" type="ORF">NSE01_30400</name>
</gene>
<dbReference type="RefSeq" id="WP_147160534.1">
    <property type="nucleotide sequence ID" value="NZ_BJYR01000020.1"/>
</dbReference>
<accession>A0A512ANC2</accession>
<dbReference type="Pfam" id="PF11534">
    <property type="entry name" value="HTHP"/>
    <property type="match status" value="1"/>
</dbReference>
<dbReference type="EMBL" id="BJYR01000020">
    <property type="protein sequence ID" value="GEO01208.1"/>
    <property type="molecule type" value="Genomic_DNA"/>
</dbReference>
<organism evidence="1 2">
    <name type="scientific">Novosphingobium sediminis</name>
    <dbReference type="NCBI Taxonomy" id="707214"/>
    <lineage>
        <taxon>Bacteria</taxon>
        <taxon>Pseudomonadati</taxon>
        <taxon>Pseudomonadota</taxon>
        <taxon>Alphaproteobacteria</taxon>
        <taxon>Sphingomonadales</taxon>
        <taxon>Sphingomonadaceae</taxon>
        <taxon>Novosphingobium</taxon>
    </lineage>
</organism>
<dbReference type="Proteomes" id="UP000321464">
    <property type="component" value="Unassembled WGS sequence"/>
</dbReference>
<protein>
    <recommendedName>
        <fullName evidence="3">Peroxidase</fullName>
    </recommendedName>
</protein>
<evidence type="ECO:0000313" key="1">
    <source>
        <dbReference type="EMBL" id="GEO01208.1"/>
    </source>
</evidence>
<dbReference type="Gene3D" id="6.10.80.10">
    <property type="entry name" value="Hexameric tyrosine-coordinated heme protein (HTHP)"/>
    <property type="match status" value="1"/>
</dbReference>
<comment type="caution">
    <text evidence="1">The sequence shown here is derived from an EMBL/GenBank/DDBJ whole genome shotgun (WGS) entry which is preliminary data.</text>
</comment>
<dbReference type="OrthoDB" id="72286at2"/>
<reference evidence="1 2" key="1">
    <citation type="submission" date="2019-07" db="EMBL/GenBank/DDBJ databases">
        <title>Whole genome shotgun sequence of Novosphingobium sediminis NBRC 106119.</title>
        <authorList>
            <person name="Hosoyama A."/>
            <person name="Uohara A."/>
            <person name="Ohji S."/>
            <person name="Ichikawa N."/>
        </authorList>
    </citation>
    <scope>NUCLEOTIDE SEQUENCE [LARGE SCALE GENOMIC DNA]</scope>
    <source>
        <strain evidence="1 2">NBRC 106119</strain>
    </source>
</reference>
<dbReference type="AlphaFoldDB" id="A0A512ANC2"/>